<name>A0ACC3YEP8_COLTU</name>
<evidence type="ECO:0000313" key="1">
    <source>
        <dbReference type="EMBL" id="KAL0930321.1"/>
    </source>
</evidence>
<gene>
    <name evidence="1" type="ORF">CTRU02_214396</name>
</gene>
<dbReference type="Proteomes" id="UP000805649">
    <property type="component" value="Unassembled WGS sequence"/>
</dbReference>
<organism evidence="1 2">
    <name type="scientific">Colletotrichum truncatum</name>
    <name type="common">Anthracnose fungus</name>
    <name type="synonym">Colletotrichum capsici</name>
    <dbReference type="NCBI Taxonomy" id="5467"/>
    <lineage>
        <taxon>Eukaryota</taxon>
        <taxon>Fungi</taxon>
        <taxon>Dikarya</taxon>
        <taxon>Ascomycota</taxon>
        <taxon>Pezizomycotina</taxon>
        <taxon>Sordariomycetes</taxon>
        <taxon>Hypocreomycetidae</taxon>
        <taxon>Glomerellales</taxon>
        <taxon>Glomerellaceae</taxon>
        <taxon>Colletotrichum</taxon>
        <taxon>Colletotrichum truncatum species complex</taxon>
    </lineage>
</organism>
<protein>
    <submittedName>
        <fullName evidence="1">Endoribonuclease l-psp</fullName>
    </submittedName>
</protein>
<reference evidence="1 2" key="1">
    <citation type="journal article" date="2020" name="Phytopathology">
        <title>Genome Sequence Resources of Colletotrichum truncatum, C. plurivorum, C. musicola, and C. sojae: Four Species Pathogenic to Soybean (Glycine max).</title>
        <authorList>
            <person name="Rogerio F."/>
            <person name="Boufleur T.R."/>
            <person name="Ciampi-Guillardi M."/>
            <person name="Sukno S.A."/>
            <person name="Thon M.R."/>
            <person name="Massola Junior N.S."/>
            <person name="Baroncelli R."/>
        </authorList>
    </citation>
    <scope>NUCLEOTIDE SEQUENCE [LARGE SCALE GENOMIC DNA]</scope>
    <source>
        <strain evidence="1 2">CMES1059</strain>
    </source>
</reference>
<comment type="caution">
    <text evidence="1">The sequence shown here is derived from an EMBL/GenBank/DDBJ whole genome shotgun (WGS) entry which is preliminary data.</text>
</comment>
<evidence type="ECO:0000313" key="2">
    <source>
        <dbReference type="Proteomes" id="UP000805649"/>
    </source>
</evidence>
<dbReference type="EMBL" id="VUJX02000011">
    <property type="protein sequence ID" value="KAL0930321.1"/>
    <property type="molecule type" value="Genomic_DNA"/>
</dbReference>
<keyword evidence="2" id="KW-1185">Reference proteome</keyword>
<sequence length="130" mass="14108">MPILTKKEVRTDGAPAPRPFYSQAVIVENMVYVSGSLGIDTTTGKFVEGTVADRTTQILKNISNILEAAGTSLDNAVKINVFLTDIKNFDILNEAYGKFFTEGVKPIRTCVAVKELPFGTDVEIEASAHL</sequence>
<accession>A0ACC3YEP8</accession>
<proteinExistence type="predicted"/>